<evidence type="ECO:0000313" key="2">
    <source>
        <dbReference type="Proteomes" id="UP001066276"/>
    </source>
</evidence>
<gene>
    <name evidence="1" type="ORF">NDU88_004310</name>
</gene>
<organism evidence="1 2">
    <name type="scientific">Pleurodeles waltl</name>
    <name type="common">Iberian ribbed newt</name>
    <dbReference type="NCBI Taxonomy" id="8319"/>
    <lineage>
        <taxon>Eukaryota</taxon>
        <taxon>Metazoa</taxon>
        <taxon>Chordata</taxon>
        <taxon>Craniata</taxon>
        <taxon>Vertebrata</taxon>
        <taxon>Euteleostomi</taxon>
        <taxon>Amphibia</taxon>
        <taxon>Batrachia</taxon>
        <taxon>Caudata</taxon>
        <taxon>Salamandroidea</taxon>
        <taxon>Salamandridae</taxon>
        <taxon>Pleurodelinae</taxon>
        <taxon>Pleurodeles</taxon>
    </lineage>
</organism>
<dbReference type="Proteomes" id="UP001066276">
    <property type="component" value="Chromosome 10"/>
</dbReference>
<reference evidence="1" key="1">
    <citation type="journal article" date="2022" name="bioRxiv">
        <title>Sequencing and chromosome-scale assembly of the giantPleurodeles waltlgenome.</title>
        <authorList>
            <person name="Brown T."/>
            <person name="Elewa A."/>
            <person name="Iarovenko S."/>
            <person name="Subramanian E."/>
            <person name="Araus A.J."/>
            <person name="Petzold A."/>
            <person name="Susuki M."/>
            <person name="Suzuki K.-i.T."/>
            <person name="Hayashi T."/>
            <person name="Toyoda A."/>
            <person name="Oliveira C."/>
            <person name="Osipova E."/>
            <person name="Leigh N.D."/>
            <person name="Simon A."/>
            <person name="Yun M.H."/>
        </authorList>
    </citation>
    <scope>NUCLEOTIDE SEQUENCE</scope>
    <source>
        <strain evidence="1">20211129_DDA</strain>
        <tissue evidence="1">Liver</tissue>
    </source>
</reference>
<accession>A0AAV7M778</accession>
<proteinExistence type="predicted"/>
<dbReference type="EMBL" id="JANPWB010000014">
    <property type="protein sequence ID" value="KAJ1099206.1"/>
    <property type="molecule type" value="Genomic_DNA"/>
</dbReference>
<keyword evidence="2" id="KW-1185">Reference proteome</keyword>
<dbReference type="AlphaFoldDB" id="A0AAV7M778"/>
<dbReference type="Gene3D" id="1.10.287.3160">
    <property type="match status" value="1"/>
</dbReference>
<comment type="caution">
    <text evidence="1">The sequence shown here is derived from an EMBL/GenBank/DDBJ whole genome shotgun (WGS) entry which is preliminary data.</text>
</comment>
<evidence type="ECO:0000313" key="1">
    <source>
        <dbReference type="EMBL" id="KAJ1099206.1"/>
    </source>
</evidence>
<protein>
    <submittedName>
        <fullName evidence="1">Uncharacterized protein</fullName>
    </submittedName>
</protein>
<name>A0AAV7M778_PLEWA</name>
<sequence length="119" mass="13016">MAVLATSWAVGRPRGSTCDVECCLTSAWGGRLHWEGVEVLRHFKLYWVQMQEAPGDSLKDLPDNIPPDTLVASLVGRTSPAEDAIVRDYVDKKVDVALKKVYLGAHLALRAASYGTYVA</sequence>